<dbReference type="STRING" id="1314777.A0A164WEW9"/>
<dbReference type="Proteomes" id="UP000076722">
    <property type="component" value="Unassembled WGS sequence"/>
</dbReference>
<evidence type="ECO:0000313" key="1">
    <source>
        <dbReference type="EMBL" id="KZS94992.1"/>
    </source>
</evidence>
<gene>
    <name evidence="1" type="ORF">SISNIDRAFT_453149</name>
</gene>
<evidence type="ECO:0000313" key="2">
    <source>
        <dbReference type="Proteomes" id="UP000076722"/>
    </source>
</evidence>
<name>A0A164WEW9_9AGAM</name>
<feature type="non-terminal residue" evidence="1">
    <location>
        <position position="388"/>
    </location>
</feature>
<evidence type="ECO:0008006" key="3">
    <source>
        <dbReference type="Google" id="ProtNLM"/>
    </source>
</evidence>
<organism evidence="1 2">
    <name type="scientific">Sistotremastrum niveocremeum HHB9708</name>
    <dbReference type="NCBI Taxonomy" id="1314777"/>
    <lineage>
        <taxon>Eukaryota</taxon>
        <taxon>Fungi</taxon>
        <taxon>Dikarya</taxon>
        <taxon>Basidiomycota</taxon>
        <taxon>Agaricomycotina</taxon>
        <taxon>Agaricomycetes</taxon>
        <taxon>Sistotremastrales</taxon>
        <taxon>Sistotremastraceae</taxon>
        <taxon>Sertulicium</taxon>
        <taxon>Sertulicium niveocremeum</taxon>
    </lineage>
</organism>
<keyword evidence="2" id="KW-1185">Reference proteome</keyword>
<accession>A0A164WEW9</accession>
<reference evidence="1 2" key="1">
    <citation type="journal article" date="2016" name="Mol. Biol. Evol.">
        <title>Comparative Genomics of Early-Diverging Mushroom-Forming Fungi Provides Insights into the Origins of Lignocellulose Decay Capabilities.</title>
        <authorList>
            <person name="Nagy L.G."/>
            <person name="Riley R."/>
            <person name="Tritt A."/>
            <person name="Adam C."/>
            <person name="Daum C."/>
            <person name="Floudas D."/>
            <person name="Sun H."/>
            <person name="Yadav J.S."/>
            <person name="Pangilinan J."/>
            <person name="Larsson K.H."/>
            <person name="Matsuura K."/>
            <person name="Barry K."/>
            <person name="Labutti K."/>
            <person name="Kuo R."/>
            <person name="Ohm R.A."/>
            <person name="Bhattacharya S.S."/>
            <person name="Shirouzu T."/>
            <person name="Yoshinaga Y."/>
            <person name="Martin F.M."/>
            <person name="Grigoriev I.V."/>
            <person name="Hibbett D.S."/>
        </authorList>
    </citation>
    <scope>NUCLEOTIDE SEQUENCE [LARGE SCALE GENOMIC DNA]</scope>
    <source>
        <strain evidence="1 2">HHB9708</strain>
    </source>
</reference>
<protein>
    <recommendedName>
        <fullName evidence="3">F-box domain-containing protein</fullName>
    </recommendedName>
</protein>
<dbReference type="EMBL" id="KV419403">
    <property type="protein sequence ID" value="KZS94992.1"/>
    <property type="molecule type" value="Genomic_DNA"/>
</dbReference>
<dbReference type="AlphaFoldDB" id="A0A164WEW9"/>
<sequence length="388" mass="43979">MPPDLSTFIESLLSHEVPTITPNLFQYHFMSDHDIPRIDDSSLSLAHLPLLTDICLELTSLNLILPSPCLLTDVSASCSQATETDVIRFLESCPLLENVVVHLSRSGFEDEEGYSNFDSRPEVVDRVPLRHLRSLEITWVDTSFAESILAKFDIPSSASIRLSISRAELQSVITSLPSSILDVLVLSHTLAIYVEHPGSADPDFELEFEASSYPRFKINFSDNRVTRDGPFHKFSISEEKRWRIAETRCLFDELTHLGQFKHLLSLSIRGRSVCGVESTVISWFFTQLPCVERLSFRTIDGDLIITALSPLRIPTSTLISTPSGNRNVISSTIKLPVPKLQFLNIRKAHFSRSLLDRVLIDRDNWAAKKFEVNTMLSKKRHWWVRNTS</sequence>
<proteinExistence type="predicted"/>